<evidence type="ECO:0000313" key="3">
    <source>
        <dbReference type="Proteomes" id="UP000767854"/>
    </source>
</evidence>
<sequence length="142" mass="16289">MSELKTKENDADVYAFIDAYANTEQKKSDSYELIKLMTLVTGEPPRMWGTSIIGFGKYHYKSERSSQEGDWPIIGFSPRKTALSLYVFTGLEEHESMLTDLGKFKKGKACIYVKKLSDIDVTVLEKLMRFTVDFMKRTYGVN</sequence>
<protein>
    <recommendedName>
        <fullName evidence="1">YdhG-like domain-containing protein</fullName>
    </recommendedName>
</protein>
<accession>A0ABS2MPY9</accession>
<keyword evidence="3" id="KW-1185">Reference proteome</keyword>
<gene>
    <name evidence="2" type="ORF">JOC49_000967</name>
</gene>
<dbReference type="Pfam" id="PF08818">
    <property type="entry name" value="DUF1801"/>
    <property type="match status" value="1"/>
</dbReference>
<organism evidence="2 3">
    <name type="scientific">Fusibacter tunisiensis</name>
    <dbReference type="NCBI Taxonomy" id="1008308"/>
    <lineage>
        <taxon>Bacteria</taxon>
        <taxon>Bacillati</taxon>
        <taxon>Bacillota</taxon>
        <taxon>Clostridia</taxon>
        <taxon>Eubacteriales</taxon>
        <taxon>Eubacteriales Family XII. Incertae Sedis</taxon>
        <taxon>Fusibacter</taxon>
    </lineage>
</organism>
<proteinExistence type="predicted"/>
<dbReference type="InterPro" id="IPR014922">
    <property type="entry name" value="YdhG-like"/>
</dbReference>
<dbReference type="EMBL" id="JAFBDT010000005">
    <property type="protein sequence ID" value="MBM7561447.1"/>
    <property type="molecule type" value="Genomic_DNA"/>
</dbReference>
<feature type="domain" description="YdhG-like" evidence="1">
    <location>
        <begin position="32"/>
        <end position="131"/>
    </location>
</feature>
<name>A0ABS2MPY9_9FIRM</name>
<evidence type="ECO:0000259" key="1">
    <source>
        <dbReference type="Pfam" id="PF08818"/>
    </source>
</evidence>
<dbReference type="RefSeq" id="WP_204662965.1">
    <property type="nucleotide sequence ID" value="NZ_JAFBDT010000005.1"/>
</dbReference>
<evidence type="ECO:0000313" key="2">
    <source>
        <dbReference type="EMBL" id="MBM7561447.1"/>
    </source>
</evidence>
<reference evidence="2 3" key="1">
    <citation type="submission" date="2021-01" db="EMBL/GenBank/DDBJ databases">
        <title>Genomic Encyclopedia of Type Strains, Phase IV (KMG-IV): sequencing the most valuable type-strain genomes for metagenomic binning, comparative biology and taxonomic classification.</title>
        <authorList>
            <person name="Goeker M."/>
        </authorList>
    </citation>
    <scope>NUCLEOTIDE SEQUENCE [LARGE SCALE GENOMIC DNA]</scope>
    <source>
        <strain evidence="2 3">DSM 24436</strain>
    </source>
</reference>
<dbReference type="Proteomes" id="UP000767854">
    <property type="component" value="Unassembled WGS sequence"/>
</dbReference>
<dbReference type="SUPFAM" id="SSF159888">
    <property type="entry name" value="YdhG-like"/>
    <property type="match status" value="1"/>
</dbReference>
<comment type="caution">
    <text evidence="2">The sequence shown here is derived from an EMBL/GenBank/DDBJ whole genome shotgun (WGS) entry which is preliminary data.</text>
</comment>